<evidence type="ECO:0000256" key="1">
    <source>
        <dbReference type="ARBA" id="ARBA00022679"/>
    </source>
</evidence>
<sequence>MSDSLYLLADVGGTNTRVAMARGRRVLPETIRRYRNREYANLAPVLRQYRIDEGGTAPDGACVCVAGPVANGVGELTNLDWSIDTARLAEATGATRGAILNDLQAQGHALGYLEDSACESVVDGPEAPSGARLVIGIGTGFNAAPVHDTPSGRFVPPCEAGHANLPIRTEAELRLCTFVSNAHGFPAVEDVLSGRGLERVYRWLSHEASGTDEYLAAEIMARVDSDPRAKAAVQQFIRVMGTVAGNLALIHLPLGGVYLVGGVARAMAPHLHEMGFAEAFRDKGRFAGFMTNFPVSLVVDDFAALTGCAAYLAEQETG</sequence>
<dbReference type="PANTHER" id="PTHR47690">
    <property type="entry name" value="GLUCOKINASE"/>
    <property type="match status" value="1"/>
</dbReference>
<name>A0ABQ4NNC8_9RHOB</name>
<reference evidence="4 5" key="1">
    <citation type="submission" date="2021-05" db="EMBL/GenBank/DDBJ databases">
        <title>Bacteria Genome sequencing.</title>
        <authorList>
            <person name="Takabe Y."/>
            <person name="Nakajima Y."/>
            <person name="Suzuki S."/>
            <person name="Shiozaki T."/>
        </authorList>
    </citation>
    <scope>NUCLEOTIDE SEQUENCE [LARGE SCALE GENOMIC DNA]</scope>
    <source>
        <strain evidence="4 5">AI_62</strain>
    </source>
</reference>
<dbReference type="Gene3D" id="3.40.367.20">
    <property type="match status" value="1"/>
</dbReference>
<dbReference type="Gene3D" id="3.30.420.40">
    <property type="match status" value="1"/>
</dbReference>
<dbReference type="InterPro" id="IPR043129">
    <property type="entry name" value="ATPase_NBD"/>
</dbReference>
<dbReference type="Proteomes" id="UP000786693">
    <property type="component" value="Unassembled WGS sequence"/>
</dbReference>
<dbReference type="InterPro" id="IPR050201">
    <property type="entry name" value="Bacterial_glucokinase"/>
</dbReference>
<organism evidence="4 5">
    <name type="scientific">Jannaschia pagri</name>
    <dbReference type="NCBI Taxonomy" id="2829797"/>
    <lineage>
        <taxon>Bacteria</taxon>
        <taxon>Pseudomonadati</taxon>
        <taxon>Pseudomonadota</taxon>
        <taxon>Alphaproteobacteria</taxon>
        <taxon>Rhodobacterales</taxon>
        <taxon>Roseobacteraceae</taxon>
        <taxon>Jannaschia</taxon>
    </lineage>
</organism>
<accession>A0ABQ4NNC8</accession>
<comment type="caution">
    <text evidence="4">The sequence shown here is derived from an EMBL/GenBank/DDBJ whole genome shotgun (WGS) entry which is preliminary data.</text>
</comment>
<evidence type="ECO:0000313" key="4">
    <source>
        <dbReference type="EMBL" id="GIT95901.1"/>
    </source>
</evidence>
<evidence type="ECO:0000256" key="2">
    <source>
        <dbReference type="ARBA" id="ARBA00022777"/>
    </source>
</evidence>
<dbReference type="CDD" id="cd24008">
    <property type="entry name" value="ASKHA_NBD_GLK"/>
    <property type="match status" value="1"/>
</dbReference>
<keyword evidence="2" id="KW-0418">Kinase</keyword>
<dbReference type="Pfam" id="PF02685">
    <property type="entry name" value="Glucokinase"/>
    <property type="match status" value="1"/>
</dbReference>
<dbReference type="EMBL" id="BPFH01000004">
    <property type="protein sequence ID" value="GIT95901.1"/>
    <property type="molecule type" value="Genomic_DNA"/>
</dbReference>
<comment type="similarity">
    <text evidence="3">Belongs to the bacterial glucokinase family.</text>
</comment>
<evidence type="ECO:0000256" key="3">
    <source>
        <dbReference type="RuleBase" id="RU004046"/>
    </source>
</evidence>
<dbReference type="PANTHER" id="PTHR47690:SF1">
    <property type="entry name" value="GLUCOKINASE"/>
    <property type="match status" value="1"/>
</dbReference>
<evidence type="ECO:0000313" key="5">
    <source>
        <dbReference type="Proteomes" id="UP000786693"/>
    </source>
</evidence>
<protein>
    <submittedName>
        <fullName evidence="4">Glucokinase</fullName>
    </submittedName>
</protein>
<keyword evidence="5" id="KW-1185">Reference proteome</keyword>
<keyword evidence="1" id="KW-0808">Transferase</keyword>
<dbReference type="SUPFAM" id="SSF53067">
    <property type="entry name" value="Actin-like ATPase domain"/>
    <property type="match status" value="1"/>
</dbReference>
<dbReference type="InterPro" id="IPR003836">
    <property type="entry name" value="Glucokinase"/>
</dbReference>
<proteinExistence type="inferred from homology"/>
<gene>
    <name evidence="4" type="primary">glk</name>
    <name evidence="4" type="ORF">JANAI62_25240</name>
</gene>